<feature type="transmembrane region" description="Helical" evidence="1">
    <location>
        <begin position="12"/>
        <end position="32"/>
    </location>
</feature>
<keyword evidence="3" id="KW-1185">Reference proteome</keyword>
<reference evidence="2 3" key="1">
    <citation type="submission" date="2014-01" db="EMBL/GenBank/DDBJ databases">
        <title>Complete genome sequence of ionizing-radiation resistance bacterium Hymenobacter swuensis DY53.</title>
        <authorList>
            <person name="Jung J.-H."/>
            <person name="Jeong S.-W."/>
            <person name="Joe M.-H."/>
            <person name="Cho y.-j."/>
            <person name="Kim M.-K."/>
            <person name="Lim S.-Y."/>
        </authorList>
    </citation>
    <scope>NUCLEOTIDE SEQUENCE [LARGE SCALE GENOMIC DNA]</scope>
    <source>
        <strain evidence="2 3">DY53</strain>
    </source>
</reference>
<dbReference type="RefSeq" id="WP_044002333.1">
    <property type="nucleotide sequence ID" value="NZ_CP007145.1"/>
</dbReference>
<dbReference type="AlphaFoldDB" id="W8F629"/>
<evidence type="ECO:0000313" key="3">
    <source>
        <dbReference type="Proteomes" id="UP000019423"/>
    </source>
</evidence>
<sequence>MSLLRKPVPEWLLWVLTLVALMQLFGYLNLAVSYKYEVDITETLVNIHPPTAISKHQRKQQLRERGREIREAQFRSLLYAGLAAAAAVGLALRNHRLQTTSAATP</sequence>
<proteinExistence type="predicted"/>
<keyword evidence="1" id="KW-0812">Transmembrane</keyword>
<evidence type="ECO:0000256" key="1">
    <source>
        <dbReference type="SAM" id="Phobius"/>
    </source>
</evidence>
<accession>W8F629</accession>
<evidence type="ECO:0000313" key="2">
    <source>
        <dbReference type="EMBL" id="AHJ98066.1"/>
    </source>
</evidence>
<dbReference type="Proteomes" id="UP000019423">
    <property type="component" value="Chromosome"/>
</dbReference>
<dbReference type="OrthoDB" id="9864949at2"/>
<organism evidence="2 3">
    <name type="scientific">Hymenobacter swuensis DY53</name>
    <dbReference type="NCBI Taxonomy" id="1227739"/>
    <lineage>
        <taxon>Bacteria</taxon>
        <taxon>Pseudomonadati</taxon>
        <taxon>Bacteroidota</taxon>
        <taxon>Cytophagia</taxon>
        <taxon>Cytophagales</taxon>
        <taxon>Hymenobacteraceae</taxon>
        <taxon>Hymenobacter</taxon>
    </lineage>
</organism>
<dbReference type="PATRIC" id="fig|1227739.3.peg.2664"/>
<dbReference type="STRING" id="1227739.Hsw_2471"/>
<dbReference type="EMBL" id="CP007145">
    <property type="protein sequence ID" value="AHJ98066.1"/>
    <property type="molecule type" value="Genomic_DNA"/>
</dbReference>
<gene>
    <name evidence="2" type="ORF">Hsw_2471</name>
</gene>
<keyword evidence="1" id="KW-0472">Membrane</keyword>
<dbReference type="HOGENOM" id="CLU_2232857_0_0_10"/>
<protein>
    <submittedName>
        <fullName evidence="2">Uncharacterized protein</fullName>
    </submittedName>
</protein>
<keyword evidence="1" id="KW-1133">Transmembrane helix</keyword>
<dbReference type="KEGG" id="hsw:Hsw_2471"/>
<name>W8F629_9BACT</name>